<feature type="domain" description="Type I restriction modification DNA specificity" evidence="4">
    <location>
        <begin position="218"/>
        <end position="374"/>
    </location>
</feature>
<name>A0A4R5FCY4_9FLAO</name>
<evidence type="ECO:0000313" key="6">
    <source>
        <dbReference type="Proteomes" id="UP000294814"/>
    </source>
</evidence>
<dbReference type="OrthoDB" id="667970at2"/>
<keyword evidence="6" id="KW-1185">Reference proteome</keyword>
<evidence type="ECO:0000313" key="5">
    <source>
        <dbReference type="EMBL" id="TDE46708.1"/>
    </source>
</evidence>
<dbReference type="Proteomes" id="UP000294814">
    <property type="component" value="Unassembled WGS sequence"/>
</dbReference>
<comment type="caution">
    <text evidence="5">The sequence shown here is derived from an EMBL/GenBank/DDBJ whole genome shotgun (WGS) entry which is preliminary data.</text>
</comment>
<keyword evidence="2" id="KW-0680">Restriction system</keyword>
<sequence>MEKQNKIPVLRFPEFKGEWEIQKFGNLTNRISYPVKVEQGELYQQIGIRSHGKGIFHKESIEGKGLGNKRVFWVKEKALIVNIVFAWEQAVAKTTSKEVGKIASHRFPMYQPIENKSNLDYLLYFFLTKKGKSLLELASPGGAGRNKTLGQKEFENLKFLIPSGLEQGKISSFISTVNEKLKALKEKKSLLEQYKKGVMQQIFSQELRFKDHNGKNFSDWKEKKLGKVCDVKKGKQLNKEQLTKTGEYPCINGGINLSGYTDKFNSLENTITISEGGNSCGYINFFKVKFWSGGHNYSIEINNPEETDNDFLFQLLKHNEAEIMKLRVGSGLPNIQKKDLVSFSLVFPMSKEEQTKIATFLTAIDDKVNQCQGQITNIEVWKRGLLQQLFV</sequence>
<keyword evidence="5" id="KW-0540">Nuclease</keyword>
<dbReference type="PANTHER" id="PTHR30408:SF12">
    <property type="entry name" value="TYPE I RESTRICTION ENZYME MJAVIII SPECIFICITY SUBUNIT"/>
    <property type="match status" value="1"/>
</dbReference>
<accession>A0A4R5FCY4</accession>
<dbReference type="EMBL" id="SMLG01000001">
    <property type="protein sequence ID" value="TDE46708.1"/>
    <property type="molecule type" value="Genomic_DNA"/>
</dbReference>
<evidence type="ECO:0000256" key="2">
    <source>
        <dbReference type="ARBA" id="ARBA00022747"/>
    </source>
</evidence>
<dbReference type="SUPFAM" id="SSF116734">
    <property type="entry name" value="DNA methylase specificity domain"/>
    <property type="match status" value="2"/>
</dbReference>
<keyword evidence="5" id="KW-0378">Hydrolase</keyword>
<dbReference type="CDD" id="cd17291">
    <property type="entry name" value="RMtype1_S_MgeORF438P-TRD-CR_like"/>
    <property type="match status" value="1"/>
</dbReference>
<dbReference type="GO" id="GO:0003677">
    <property type="term" value="F:DNA binding"/>
    <property type="evidence" value="ECO:0007669"/>
    <property type="project" value="UniProtKB-KW"/>
</dbReference>
<dbReference type="Gene3D" id="1.10.287.1120">
    <property type="entry name" value="Bipartite methylase S protein"/>
    <property type="match status" value="1"/>
</dbReference>
<dbReference type="GO" id="GO:0009307">
    <property type="term" value="P:DNA restriction-modification system"/>
    <property type="evidence" value="ECO:0007669"/>
    <property type="project" value="UniProtKB-KW"/>
</dbReference>
<keyword evidence="5" id="KW-0255">Endonuclease</keyword>
<dbReference type="RefSeq" id="WP_131914656.1">
    <property type="nucleotide sequence ID" value="NZ_SMLG01000001.1"/>
</dbReference>
<evidence type="ECO:0000259" key="4">
    <source>
        <dbReference type="Pfam" id="PF01420"/>
    </source>
</evidence>
<evidence type="ECO:0000256" key="3">
    <source>
        <dbReference type="ARBA" id="ARBA00023125"/>
    </source>
</evidence>
<dbReference type="Gene3D" id="3.90.220.20">
    <property type="entry name" value="DNA methylase specificity domains"/>
    <property type="match status" value="1"/>
</dbReference>
<dbReference type="InterPro" id="IPR052021">
    <property type="entry name" value="Type-I_RS_S_subunit"/>
</dbReference>
<dbReference type="InterPro" id="IPR000055">
    <property type="entry name" value="Restrct_endonuc_typeI_TRD"/>
</dbReference>
<feature type="domain" description="Type I restriction modification DNA specificity" evidence="4">
    <location>
        <begin position="82"/>
        <end position="192"/>
    </location>
</feature>
<gene>
    <name evidence="5" type="ORF">E0I26_01085</name>
</gene>
<dbReference type="GO" id="GO:0004519">
    <property type="term" value="F:endonuclease activity"/>
    <property type="evidence" value="ECO:0007669"/>
    <property type="project" value="UniProtKB-KW"/>
</dbReference>
<evidence type="ECO:0000256" key="1">
    <source>
        <dbReference type="ARBA" id="ARBA00010923"/>
    </source>
</evidence>
<dbReference type="AlphaFoldDB" id="A0A4R5FCY4"/>
<dbReference type="PANTHER" id="PTHR30408">
    <property type="entry name" value="TYPE-1 RESTRICTION ENZYME ECOKI SPECIFICITY PROTEIN"/>
    <property type="match status" value="1"/>
</dbReference>
<proteinExistence type="inferred from homology"/>
<dbReference type="Pfam" id="PF01420">
    <property type="entry name" value="Methylase_S"/>
    <property type="match status" value="2"/>
</dbReference>
<keyword evidence="3" id="KW-0238">DNA-binding</keyword>
<reference evidence="5 6" key="1">
    <citation type="submission" date="2019-03" db="EMBL/GenBank/DDBJ databases">
        <title>Novel species of Flavobacterium.</title>
        <authorList>
            <person name="Liu Q."/>
            <person name="Xin Y.-H."/>
        </authorList>
    </citation>
    <scope>NUCLEOTIDE SEQUENCE [LARGE SCALE GENOMIC DNA]</scope>
    <source>
        <strain evidence="5 6">LB3P52</strain>
    </source>
</reference>
<organism evidence="5 6">
    <name type="scientific">Flavobacterium rhamnosiphilum</name>
    <dbReference type="NCBI Taxonomy" id="2541724"/>
    <lineage>
        <taxon>Bacteria</taxon>
        <taxon>Pseudomonadati</taxon>
        <taxon>Bacteroidota</taxon>
        <taxon>Flavobacteriia</taxon>
        <taxon>Flavobacteriales</taxon>
        <taxon>Flavobacteriaceae</taxon>
        <taxon>Flavobacterium</taxon>
    </lineage>
</organism>
<comment type="similarity">
    <text evidence="1">Belongs to the type-I restriction system S methylase family.</text>
</comment>
<protein>
    <submittedName>
        <fullName evidence="5">Restriction endonuclease subunit S</fullName>
    </submittedName>
</protein>
<dbReference type="InterPro" id="IPR044946">
    <property type="entry name" value="Restrct_endonuc_typeI_TRD_sf"/>
</dbReference>